<dbReference type="Pfam" id="PF03160">
    <property type="entry name" value="Calx-beta"/>
    <property type="match status" value="1"/>
</dbReference>
<dbReference type="PANTHER" id="PTHR11878">
    <property type="entry name" value="SODIUM/CALCIUM EXCHANGER"/>
    <property type="match status" value="1"/>
</dbReference>
<keyword evidence="4" id="KW-0406">Ion transport</keyword>
<comment type="caution">
    <text evidence="6">The sequence shown here is derived from an EMBL/GenBank/DDBJ whole genome shotgun (WGS) entry which is preliminary data.</text>
</comment>
<dbReference type="InterPro" id="IPR038081">
    <property type="entry name" value="CalX-like_sf"/>
</dbReference>
<dbReference type="GO" id="GO:0030001">
    <property type="term" value="P:metal ion transport"/>
    <property type="evidence" value="ECO:0007669"/>
    <property type="project" value="TreeGrafter"/>
</dbReference>
<evidence type="ECO:0000256" key="3">
    <source>
        <dbReference type="ARBA" id="ARBA00022837"/>
    </source>
</evidence>
<dbReference type="CDD" id="cd00063">
    <property type="entry name" value="FN3"/>
    <property type="match status" value="2"/>
</dbReference>
<dbReference type="PROSITE" id="PS50853">
    <property type="entry name" value="FN3"/>
    <property type="match status" value="2"/>
</dbReference>
<keyword evidence="1" id="KW-0732">Signal</keyword>
<dbReference type="InterPro" id="IPR036116">
    <property type="entry name" value="FN3_sf"/>
</dbReference>
<dbReference type="GO" id="GO:0007154">
    <property type="term" value="P:cell communication"/>
    <property type="evidence" value="ECO:0007669"/>
    <property type="project" value="InterPro"/>
</dbReference>
<keyword evidence="4" id="KW-0813">Transport</keyword>
<evidence type="ECO:0000313" key="7">
    <source>
        <dbReference type="Proteomes" id="UP000434957"/>
    </source>
</evidence>
<evidence type="ECO:0000313" key="6">
    <source>
        <dbReference type="EMBL" id="KAE9359026.1"/>
    </source>
</evidence>
<name>A0A6A4G6A5_9STRA</name>
<dbReference type="InterPro" id="IPR003961">
    <property type="entry name" value="FN3_dom"/>
</dbReference>
<dbReference type="InterPro" id="IPR003644">
    <property type="entry name" value="Calx_beta"/>
</dbReference>
<dbReference type="Gene3D" id="2.60.40.10">
    <property type="entry name" value="Immunoglobulins"/>
    <property type="match status" value="3"/>
</dbReference>
<feature type="domain" description="Fibronectin type-III" evidence="5">
    <location>
        <begin position="210"/>
        <end position="303"/>
    </location>
</feature>
<dbReference type="EMBL" id="QXFT01000024">
    <property type="protein sequence ID" value="KAE9359026.1"/>
    <property type="molecule type" value="Genomic_DNA"/>
</dbReference>
<dbReference type="PANTHER" id="PTHR11878:SF65">
    <property type="entry name" value="NA_CA-EXCHANGE PROTEIN, ISOFORM G"/>
    <property type="match status" value="1"/>
</dbReference>
<dbReference type="InterPro" id="IPR051171">
    <property type="entry name" value="CaCA"/>
</dbReference>
<dbReference type="Pfam" id="PF00041">
    <property type="entry name" value="fn3"/>
    <property type="match status" value="2"/>
</dbReference>
<sequence>MGGFMPAKCNFTTVDGTAVAGVEYVEASGEVDFNRSASSQGIVISVINNAITDDPDKYFYVSIQPFDDESGEIGNNSEIKVTILDDGDAGTLSFGHPSYAVSESVPTLRVTIIRTGAFSGGGDIAIDALDIPGGAVAGVDYNIKTDVVSFSNLQKEAFATIEIVNDTIYQAQKTFQIKLRAISGRISVGDPPASTLVDILDDGDISPPGLPTSLQVAIISGGAVSVSWLAPDYLGAKTVSALTYSVSVLELQSKFTREQTAETCNAVIVQLTARMAYRISVAAKNDELMGAYTAPVSITMGAPTPSSNPLNVQVLSRTGGMATLSWTAPFEYGGVNIGSYRVNVSRSADNFYVGTYTSSDMITSTNNLDPLTSYSATVEAINKDGLVGNASDSVLFTTVEASIPGKPTNLVISKTTGGALYMLMNDPLDVGGSPILTYALLMTSAQYPTILRQVYQGPSPHFNATHLTFSTTYRLQYKVTNSVVRLPC</sequence>
<dbReference type="AlphaFoldDB" id="A0A6A4G6A5"/>
<dbReference type="GO" id="GO:0016020">
    <property type="term" value="C:membrane"/>
    <property type="evidence" value="ECO:0007669"/>
    <property type="project" value="InterPro"/>
</dbReference>
<accession>A0A6A4G6A5</accession>
<keyword evidence="2" id="KW-0677">Repeat</keyword>
<keyword evidence="3" id="KW-0106">Calcium</keyword>
<dbReference type="SMART" id="SM00060">
    <property type="entry name" value="FN3"/>
    <property type="match status" value="3"/>
</dbReference>
<evidence type="ECO:0000259" key="5">
    <source>
        <dbReference type="PROSITE" id="PS50853"/>
    </source>
</evidence>
<gene>
    <name evidence="6" type="ORF">PR003_g983</name>
</gene>
<dbReference type="InterPro" id="IPR013783">
    <property type="entry name" value="Ig-like_fold"/>
</dbReference>
<proteinExistence type="predicted"/>
<keyword evidence="7" id="KW-1185">Reference proteome</keyword>
<dbReference type="Gene3D" id="2.60.40.2030">
    <property type="match status" value="2"/>
</dbReference>
<evidence type="ECO:0000256" key="4">
    <source>
        <dbReference type="ARBA" id="ARBA00023065"/>
    </source>
</evidence>
<organism evidence="6 7">
    <name type="scientific">Phytophthora rubi</name>
    <dbReference type="NCBI Taxonomy" id="129364"/>
    <lineage>
        <taxon>Eukaryota</taxon>
        <taxon>Sar</taxon>
        <taxon>Stramenopiles</taxon>
        <taxon>Oomycota</taxon>
        <taxon>Peronosporomycetes</taxon>
        <taxon>Peronosporales</taxon>
        <taxon>Peronosporaceae</taxon>
        <taxon>Phytophthora</taxon>
    </lineage>
</organism>
<feature type="domain" description="Fibronectin type-III" evidence="5">
    <location>
        <begin position="308"/>
        <end position="401"/>
    </location>
</feature>
<dbReference type="SMART" id="SM00237">
    <property type="entry name" value="Calx_beta"/>
    <property type="match status" value="1"/>
</dbReference>
<dbReference type="SUPFAM" id="SSF49265">
    <property type="entry name" value="Fibronectin type III"/>
    <property type="match status" value="2"/>
</dbReference>
<protein>
    <recommendedName>
        <fullName evidence="5">Fibronectin type-III domain-containing protein</fullName>
    </recommendedName>
</protein>
<dbReference type="Proteomes" id="UP000434957">
    <property type="component" value="Unassembled WGS sequence"/>
</dbReference>
<dbReference type="SUPFAM" id="SSF141072">
    <property type="entry name" value="CalX-like"/>
    <property type="match status" value="2"/>
</dbReference>
<evidence type="ECO:0000256" key="2">
    <source>
        <dbReference type="ARBA" id="ARBA00022737"/>
    </source>
</evidence>
<reference evidence="6 7" key="1">
    <citation type="submission" date="2018-08" db="EMBL/GenBank/DDBJ databases">
        <title>Genomic investigation of the strawberry pathogen Phytophthora fragariae indicates pathogenicity is determined by transcriptional variation in three key races.</title>
        <authorList>
            <person name="Adams T.M."/>
            <person name="Armitage A.D."/>
            <person name="Sobczyk M.K."/>
            <person name="Bates H.J."/>
            <person name="Dunwell J.M."/>
            <person name="Nellist C.F."/>
            <person name="Harrison R.J."/>
        </authorList>
    </citation>
    <scope>NUCLEOTIDE SEQUENCE [LARGE SCALE GENOMIC DNA]</scope>
    <source>
        <strain evidence="6 7">SCRP333</strain>
    </source>
</reference>
<evidence type="ECO:0000256" key="1">
    <source>
        <dbReference type="ARBA" id="ARBA00022729"/>
    </source>
</evidence>